<feature type="domain" description="C2H2-type" evidence="10">
    <location>
        <begin position="84"/>
        <end position="112"/>
    </location>
</feature>
<dbReference type="PROSITE" id="PS00028">
    <property type="entry name" value="ZINC_FINGER_C2H2_1"/>
    <property type="match status" value="3"/>
</dbReference>
<dbReference type="EMBL" id="JAPTSV010000014">
    <property type="protein sequence ID" value="KAJ1520397.1"/>
    <property type="molecule type" value="Genomic_DNA"/>
</dbReference>
<dbReference type="InterPro" id="IPR036236">
    <property type="entry name" value="Znf_C2H2_sf"/>
</dbReference>
<evidence type="ECO:0000256" key="4">
    <source>
        <dbReference type="ARBA" id="ARBA00022695"/>
    </source>
</evidence>
<dbReference type="PANTHER" id="PTHR31511:SF12">
    <property type="entry name" value="RHO TERMINATION FACTOR N-TERMINAL DOMAIN-CONTAINING PROTEIN"/>
    <property type="match status" value="1"/>
</dbReference>
<organism evidence="11 12">
    <name type="scientific">Megalurothrips usitatus</name>
    <name type="common">bean blossom thrips</name>
    <dbReference type="NCBI Taxonomy" id="439358"/>
    <lineage>
        <taxon>Eukaryota</taxon>
        <taxon>Metazoa</taxon>
        <taxon>Ecdysozoa</taxon>
        <taxon>Arthropoda</taxon>
        <taxon>Hexapoda</taxon>
        <taxon>Insecta</taxon>
        <taxon>Pterygota</taxon>
        <taxon>Neoptera</taxon>
        <taxon>Paraneoptera</taxon>
        <taxon>Thysanoptera</taxon>
        <taxon>Terebrantia</taxon>
        <taxon>Thripoidea</taxon>
        <taxon>Thripidae</taxon>
        <taxon>Megalurothrips</taxon>
    </lineage>
</organism>
<dbReference type="Pfam" id="PF03175">
    <property type="entry name" value="DNA_pol_B_2"/>
    <property type="match status" value="1"/>
</dbReference>
<name>A0AAV7X6S6_9NEOP</name>
<dbReference type="PROSITE" id="PS50157">
    <property type="entry name" value="ZINC_FINGER_C2H2_2"/>
    <property type="match status" value="4"/>
</dbReference>
<evidence type="ECO:0000313" key="12">
    <source>
        <dbReference type="Proteomes" id="UP001075354"/>
    </source>
</evidence>
<dbReference type="SUPFAM" id="SSF56672">
    <property type="entry name" value="DNA/RNA polymerases"/>
    <property type="match status" value="1"/>
</dbReference>
<evidence type="ECO:0000256" key="5">
    <source>
        <dbReference type="ARBA" id="ARBA00022705"/>
    </source>
</evidence>
<dbReference type="Gene3D" id="3.30.160.60">
    <property type="entry name" value="Classic Zinc Finger"/>
    <property type="match status" value="2"/>
</dbReference>
<evidence type="ECO:0000256" key="2">
    <source>
        <dbReference type="ARBA" id="ARBA00012417"/>
    </source>
</evidence>
<dbReference type="InterPro" id="IPR043502">
    <property type="entry name" value="DNA/RNA_pol_sf"/>
</dbReference>
<dbReference type="Pfam" id="PF00096">
    <property type="entry name" value="zf-C2H2"/>
    <property type="match status" value="1"/>
</dbReference>
<keyword evidence="9" id="KW-0479">Metal-binding</keyword>
<dbReference type="GO" id="GO:0008270">
    <property type="term" value="F:zinc ion binding"/>
    <property type="evidence" value="ECO:0007669"/>
    <property type="project" value="UniProtKB-KW"/>
</dbReference>
<evidence type="ECO:0000313" key="11">
    <source>
        <dbReference type="EMBL" id="KAJ1520397.1"/>
    </source>
</evidence>
<evidence type="ECO:0000256" key="7">
    <source>
        <dbReference type="ARBA" id="ARBA00023125"/>
    </source>
</evidence>
<comment type="caution">
    <text evidence="11">The sequence shown here is derived from an EMBL/GenBank/DDBJ whole genome shotgun (WGS) entry which is preliminary data.</text>
</comment>
<dbReference type="GO" id="GO:0003677">
    <property type="term" value="F:DNA binding"/>
    <property type="evidence" value="ECO:0007669"/>
    <property type="project" value="UniProtKB-KW"/>
</dbReference>
<evidence type="ECO:0000256" key="8">
    <source>
        <dbReference type="ARBA" id="ARBA00049244"/>
    </source>
</evidence>
<keyword evidence="9" id="KW-0862">Zinc</keyword>
<dbReference type="PANTHER" id="PTHR31511">
    <property type="entry name" value="PROTEIN CBG23764"/>
    <property type="match status" value="1"/>
</dbReference>
<protein>
    <recommendedName>
        <fullName evidence="2">DNA-directed DNA polymerase</fullName>
        <ecNumber evidence="2">2.7.7.7</ecNumber>
    </recommendedName>
</protein>
<keyword evidence="4" id="KW-0548">Nucleotidyltransferase</keyword>
<keyword evidence="5" id="KW-0235">DNA replication</keyword>
<feature type="domain" description="C2H2-type" evidence="10">
    <location>
        <begin position="148"/>
        <end position="176"/>
    </location>
</feature>
<comment type="catalytic activity">
    <reaction evidence="8">
        <text>DNA(n) + a 2'-deoxyribonucleoside 5'-triphosphate = DNA(n+1) + diphosphate</text>
        <dbReference type="Rhea" id="RHEA:22508"/>
        <dbReference type="Rhea" id="RHEA-COMP:17339"/>
        <dbReference type="Rhea" id="RHEA-COMP:17340"/>
        <dbReference type="ChEBI" id="CHEBI:33019"/>
        <dbReference type="ChEBI" id="CHEBI:61560"/>
        <dbReference type="ChEBI" id="CHEBI:173112"/>
        <dbReference type="EC" id="2.7.7.7"/>
    </reaction>
</comment>
<gene>
    <name evidence="11" type="ORF">ONE63_003532</name>
</gene>
<proteinExistence type="inferred from homology"/>
<dbReference type="SMART" id="SM00355">
    <property type="entry name" value="ZnF_C2H2"/>
    <property type="match status" value="6"/>
</dbReference>
<keyword evidence="6" id="KW-0239">DNA-directed DNA polymerase</keyword>
<keyword evidence="7" id="KW-0238">DNA-binding</keyword>
<keyword evidence="3" id="KW-0808">Transferase</keyword>
<sequence>MWCGAAFEDAVLLVAHIAARHAPAPSTSRDTTSGPLTKVCEGGPAPASVSHADFTCSTCSKVFKHKRSLARHIREKHNEAPKDLACAKCTKKFKNERTLVQHIKNVHENKGVRCGECGVQFRQVRELITHQRLNRCGSSRSLLRHRGPKCLKCKKAFTSLAQLYRHKMTAHPSRFSRHVCRWCSKRYHTRAMLLQHYRHCGGKREKEERFQALRVGRLFNSLPEMQSPASEGAGWTMVKSAVDGHARVYEFDITDTYDLQLTLLKHKSSIKQVLAKCLVDLRRLKWYMTAYIRVEAGEGRDPNDTTRYARCEPIQSLRMDELEPGVERAILGVINSFDKAVDEDSKILFERVEKLELRVAKLSMLRGSSFIPLPDWLNKPSKGLINIQNSDRKCFLYSCLAALQLPRSHPERVQHYLRRSGRGELCMKGIKYPVKIRDISKFEDNNPGISCSVFGLEGEKSVVPLRVSKTVQPRHINLLLLRDDDDDDEGHYVLIKDLSRFLAHLTKRKRRLFWCENCLTPHDSLPAHKDHRERCLRHDAQAVRLPRPSESILRFTDFEKQQRHDYVIYCDLESVLEPITTTLPDPARSSTTRTHRHVPCGFCYVVVGPGGTLIKEPVLEHGGGDIMKRLLLRLKEEEECITALRGEDHPLDMTPETTKAFEAATHCYLCKKALPRLGVKKCRDHDHTKPTDNYRGAACQGCNVNMKRRDFIPIVMHNLSGYDAHHIISAIGELCDGSDLKAIPKTKERYISFSWGRLRWLDSFGFLASSLDQLVRDVEPEEMHVLRSLFPDDTKRDLVCRKGVYPYTFFDCFERFEETCLPPRKAFRNDLTGEDVSDVDYSHAQAVFTHFGMDSLWDYHDLYLLTDTILLCDVIENFRRATMAEFKVDAIHYYTTPGLAWSAALRFTDQELELLTSIDEYLMWEAGIRGGISSINCRHSKSNNMYIPETNDPTVDSSYVMYYDANSLYGAAMSRPLPVGSFRFLSSESVNAFDVEKILSISESDPVGYLFDVSLEYPVELHDKHNDYPLAPEHVLPEYKNLSPLQKKIVKKFNLPRNPGVKKLIPNLNDKNSYVVFGTTLKLYLDLGLKLKKIHRVMAFEQAPWLAPFIAHCTEKRKQATSAFRKSLFKLFINSNFGKSCENVRKRKNLNFTKKRDQFRKYVRSPLFHSFEIFDHGLVAVERKKQAVCLNRPMYTGVAVLDISKEIMFDFHYNVMKKFYGDNLKLLATDTDSLIYEVKTLDVYYDMSQMISYFDTSDYPPDHPLHSNQNKKMFGKFKDEMNGVPIRSFTELRPKMYAFQRQDGVSKSVGKGIPRAAMKSQLSYEDYEKCLKDKSLKSVSFSKISTDRKHHLFTTFSVKRGLSCYDDKRYILKDNIRTLAYGHYKLRDLQQCKSEDEDLDDEGACNLRSLMLLMGGDESGAEETVN</sequence>
<dbReference type="InterPro" id="IPR004868">
    <property type="entry name" value="DNA-dir_DNA_pol_B_mt/vir"/>
</dbReference>
<feature type="domain" description="C2H2-type" evidence="10">
    <location>
        <begin position="54"/>
        <end position="82"/>
    </location>
</feature>
<feature type="domain" description="C2H2-type" evidence="10">
    <location>
        <begin position="112"/>
        <end position="140"/>
    </location>
</feature>
<dbReference type="Gene3D" id="3.90.1600.10">
    <property type="entry name" value="Palm domain of DNA polymerase"/>
    <property type="match status" value="1"/>
</dbReference>
<dbReference type="EC" id="2.7.7.7" evidence="2"/>
<evidence type="ECO:0000259" key="10">
    <source>
        <dbReference type="PROSITE" id="PS50157"/>
    </source>
</evidence>
<dbReference type="SUPFAM" id="SSF57667">
    <property type="entry name" value="beta-beta-alpha zinc fingers"/>
    <property type="match status" value="1"/>
</dbReference>
<dbReference type="GO" id="GO:0003887">
    <property type="term" value="F:DNA-directed DNA polymerase activity"/>
    <property type="evidence" value="ECO:0007669"/>
    <property type="project" value="UniProtKB-KW"/>
</dbReference>
<reference evidence="11" key="1">
    <citation type="submission" date="2022-12" db="EMBL/GenBank/DDBJ databases">
        <title>Chromosome-level genome assembly of the bean flower thrips Megalurothrips usitatus.</title>
        <authorList>
            <person name="Ma L."/>
            <person name="Liu Q."/>
            <person name="Li H."/>
            <person name="Cai W."/>
        </authorList>
    </citation>
    <scope>NUCLEOTIDE SEQUENCE</scope>
    <source>
        <strain evidence="11">Cailab_2022a</strain>
    </source>
</reference>
<dbReference type="GO" id="GO:0006260">
    <property type="term" value="P:DNA replication"/>
    <property type="evidence" value="ECO:0007669"/>
    <property type="project" value="UniProtKB-KW"/>
</dbReference>
<dbReference type="SUPFAM" id="SSF54060">
    <property type="entry name" value="His-Me finger endonucleases"/>
    <property type="match status" value="1"/>
</dbReference>
<dbReference type="InterPro" id="IPR044925">
    <property type="entry name" value="His-Me_finger_sf"/>
</dbReference>
<evidence type="ECO:0000256" key="6">
    <source>
        <dbReference type="ARBA" id="ARBA00022932"/>
    </source>
</evidence>
<dbReference type="GO" id="GO:0000166">
    <property type="term" value="F:nucleotide binding"/>
    <property type="evidence" value="ECO:0007669"/>
    <property type="project" value="InterPro"/>
</dbReference>
<keyword evidence="12" id="KW-1185">Reference proteome</keyword>
<dbReference type="Proteomes" id="UP001075354">
    <property type="component" value="Chromosome 14"/>
</dbReference>
<comment type="similarity">
    <text evidence="1">Belongs to the DNA polymerase type-B family.</text>
</comment>
<dbReference type="InterPro" id="IPR013087">
    <property type="entry name" value="Znf_C2H2_type"/>
</dbReference>
<accession>A0AAV7X6S6</accession>
<evidence type="ECO:0000256" key="1">
    <source>
        <dbReference type="ARBA" id="ARBA00005755"/>
    </source>
</evidence>
<keyword evidence="9" id="KW-0863">Zinc-finger</keyword>
<evidence type="ECO:0000256" key="3">
    <source>
        <dbReference type="ARBA" id="ARBA00022679"/>
    </source>
</evidence>
<dbReference type="InterPro" id="IPR023211">
    <property type="entry name" value="DNA_pol_palm_dom_sf"/>
</dbReference>
<evidence type="ECO:0000256" key="9">
    <source>
        <dbReference type="PROSITE-ProRule" id="PRU00042"/>
    </source>
</evidence>